<feature type="region of interest" description="Disordered" evidence="1">
    <location>
        <begin position="1"/>
        <end position="21"/>
    </location>
</feature>
<accession>V8QKY8</accession>
<keyword evidence="3" id="KW-1185">Reference proteome</keyword>
<comment type="caution">
    <text evidence="2">The sequence shown here is derived from an EMBL/GenBank/DDBJ whole genome shotgun (WGS) entry which is preliminary data.</text>
</comment>
<gene>
    <name evidence="2" type="ORF">W822_22610</name>
</gene>
<evidence type="ECO:0000256" key="1">
    <source>
        <dbReference type="SAM" id="MobiDB-lite"/>
    </source>
</evidence>
<dbReference type="EMBL" id="AYXT01000015">
    <property type="protein sequence ID" value="ETF00312.1"/>
    <property type="molecule type" value="Genomic_DNA"/>
</dbReference>
<protein>
    <submittedName>
        <fullName evidence="2">Uncharacterized protein</fullName>
    </submittedName>
</protein>
<evidence type="ECO:0000313" key="2">
    <source>
        <dbReference type="EMBL" id="ETF00312.1"/>
    </source>
</evidence>
<proteinExistence type="predicted"/>
<dbReference type="HOGENOM" id="CLU_2893782_0_0_4"/>
<name>V8QKY8_9BURK</name>
<dbReference type="STRING" id="1424334.W822_22610"/>
<organism evidence="2 3">
    <name type="scientific">Advenella kashmirensis W13003</name>
    <dbReference type="NCBI Taxonomy" id="1424334"/>
    <lineage>
        <taxon>Bacteria</taxon>
        <taxon>Pseudomonadati</taxon>
        <taxon>Pseudomonadota</taxon>
        <taxon>Betaproteobacteria</taxon>
        <taxon>Burkholderiales</taxon>
        <taxon>Alcaligenaceae</taxon>
    </lineage>
</organism>
<dbReference type="Proteomes" id="UP000018733">
    <property type="component" value="Unassembled WGS sequence"/>
</dbReference>
<evidence type="ECO:0000313" key="3">
    <source>
        <dbReference type="Proteomes" id="UP000018733"/>
    </source>
</evidence>
<sequence>MAASVAPPMAMKRAQQDRHAVPQRDVMAMHQVKPGGSVASFVFSREHDGGAGAQQAEQIVDR</sequence>
<reference evidence="2 3" key="1">
    <citation type="journal article" date="2014" name="Genome Announc.">
        <title>Draft Genome Sequence of Advenella kashmirensis Strain W13003, a Polycyclic Aromatic Hydrocarbon-Degrading Bacterium.</title>
        <authorList>
            <person name="Wang X."/>
            <person name="Jin D."/>
            <person name="Zhou L."/>
            <person name="Wu L."/>
            <person name="An W."/>
            <person name="Zhao L."/>
        </authorList>
    </citation>
    <scope>NUCLEOTIDE SEQUENCE [LARGE SCALE GENOMIC DNA]</scope>
    <source>
        <strain evidence="2 3">W13003</strain>
    </source>
</reference>
<dbReference type="AlphaFoldDB" id="V8QKY8"/>